<evidence type="ECO:0000313" key="2">
    <source>
        <dbReference type="Proteomes" id="UP000489600"/>
    </source>
</evidence>
<dbReference type="EMBL" id="CABITT030000005">
    <property type="protein sequence ID" value="VVB04245.1"/>
    <property type="molecule type" value="Genomic_DNA"/>
</dbReference>
<sequence length="333" mass="36808">MSETGYRAGRKIQKTKEAAGLTLVVSPSAPCPVEPSDAQLAVVAPTGPRFSLVSGILASSNPNVKRSTRKSTRRNKRKILETGVKTRSGAKKLRYYWDFEFNSNYLITEDAASTAHLFRHFRKLGCRLPSFNRLAQEDNENYHSFATCWAGSSFLTLIAASNRTIDSYERRLQSVPPPVDPSETNATTTALNAELENLCAAATESAEAVKLSEERLTRSELGEIKAKYKLLFDSRRDAIRRPLVMVSEMKANYELLEEIVKGETVDFQAELESVEAKEKLSEAEVRIPPLDLSLLERLVSGSTLGPETAVEFISSILPFNQFGTNAGVLLGEI</sequence>
<protein>
    <submittedName>
        <fullName evidence="1">Uncharacterized protein</fullName>
    </submittedName>
</protein>
<comment type="caution">
    <text evidence="1">The sequence shown here is derived from an EMBL/GenBank/DDBJ whole genome shotgun (WGS) entry which is preliminary data.</text>
</comment>
<name>A0A565BS99_9BRAS</name>
<evidence type="ECO:0000313" key="1">
    <source>
        <dbReference type="EMBL" id="VVB04245.1"/>
    </source>
</evidence>
<reference evidence="1" key="1">
    <citation type="submission" date="2019-07" db="EMBL/GenBank/DDBJ databases">
        <authorList>
            <person name="Dittberner H."/>
        </authorList>
    </citation>
    <scope>NUCLEOTIDE SEQUENCE [LARGE SCALE GENOMIC DNA]</scope>
</reference>
<dbReference type="Proteomes" id="UP000489600">
    <property type="component" value="Unassembled WGS sequence"/>
</dbReference>
<gene>
    <name evidence="1" type="ORF">ANE_LOCUS14689</name>
</gene>
<dbReference type="OrthoDB" id="1107120at2759"/>
<dbReference type="AlphaFoldDB" id="A0A565BS99"/>
<accession>A0A565BS99</accession>
<keyword evidence="2" id="KW-1185">Reference proteome</keyword>
<organism evidence="1 2">
    <name type="scientific">Arabis nemorensis</name>
    <dbReference type="NCBI Taxonomy" id="586526"/>
    <lineage>
        <taxon>Eukaryota</taxon>
        <taxon>Viridiplantae</taxon>
        <taxon>Streptophyta</taxon>
        <taxon>Embryophyta</taxon>
        <taxon>Tracheophyta</taxon>
        <taxon>Spermatophyta</taxon>
        <taxon>Magnoliopsida</taxon>
        <taxon>eudicotyledons</taxon>
        <taxon>Gunneridae</taxon>
        <taxon>Pentapetalae</taxon>
        <taxon>rosids</taxon>
        <taxon>malvids</taxon>
        <taxon>Brassicales</taxon>
        <taxon>Brassicaceae</taxon>
        <taxon>Arabideae</taxon>
        <taxon>Arabis</taxon>
    </lineage>
</organism>
<proteinExistence type="predicted"/>